<evidence type="ECO:0000313" key="2">
    <source>
        <dbReference type="EMBL" id="VVD30982.1"/>
    </source>
</evidence>
<protein>
    <submittedName>
        <fullName evidence="2">Uncharacterized protein</fullName>
    </submittedName>
</protein>
<geneLocation type="plasmid" evidence="2 3">
    <name>pI</name>
</geneLocation>
<keyword evidence="2" id="KW-0614">Plasmid</keyword>
<dbReference type="EMBL" id="LR699555">
    <property type="protein sequence ID" value="VVD30982.1"/>
    <property type="molecule type" value="Genomic_DNA"/>
</dbReference>
<proteinExistence type="predicted"/>
<dbReference type="RefSeq" id="WP_165189936.1">
    <property type="nucleotide sequence ID" value="NZ_LR699555.1"/>
</dbReference>
<gene>
    <name evidence="2" type="ORF">PDMSB3_0146</name>
</gene>
<dbReference type="Proteomes" id="UP000325811">
    <property type="component" value="Plasmid pI"/>
</dbReference>
<feature type="region of interest" description="Disordered" evidence="1">
    <location>
        <begin position="47"/>
        <end position="70"/>
    </location>
</feature>
<dbReference type="AlphaFoldDB" id="A0A5Q4YWQ3"/>
<organism evidence="2 3">
    <name type="scientific">Paraburkholderia dioscoreae</name>
    <dbReference type="NCBI Taxonomy" id="2604047"/>
    <lineage>
        <taxon>Bacteria</taxon>
        <taxon>Pseudomonadati</taxon>
        <taxon>Pseudomonadota</taxon>
        <taxon>Betaproteobacteria</taxon>
        <taxon>Burkholderiales</taxon>
        <taxon>Burkholderiaceae</taxon>
        <taxon>Paraburkholderia</taxon>
    </lineage>
</organism>
<sequence length="189" mass="20993">MKIACTLQHETISDKDRAGRPYTLALTHYREAETGQLIRTRGRVINAMSAPNPTPSATAEEDRPQPATSQANFSETGVYLDSQQNPAFRLSFGWSQYAAKTTEVLAVGESGVCVIALTPAQFDAEFTASSVPERIAAHALNSLARERGITREARHALLFHRNAPAWRLRLSVYELAARAFVHRLYTNFF</sequence>
<name>A0A5Q4YWQ3_9BURK</name>
<dbReference type="KEGG" id="pdio:PDMSB3_0146.2"/>
<reference evidence="2 3" key="1">
    <citation type="submission" date="2019-08" db="EMBL/GenBank/DDBJ databases">
        <authorList>
            <person name="Herpell B J."/>
        </authorList>
    </citation>
    <scope>NUCLEOTIDE SEQUENCE [LARGE SCALE GENOMIC DNA]</scope>
    <source>
        <strain evidence="3">Msb3</strain>
        <plasmid evidence="2 3">pI</plasmid>
    </source>
</reference>
<keyword evidence="3" id="KW-1185">Reference proteome</keyword>
<accession>A0A5Q4YWQ3</accession>
<evidence type="ECO:0000313" key="3">
    <source>
        <dbReference type="Proteomes" id="UP000325811"/>
    </source>
</evidence>
<evidence type="ECO:0000256" key="1">
    <source>
        <dbReference type="SAM" id="MobiDB-lite"/>
    </source>
</evidence>